<dbReference type="Pfam" id="PF17389">
    <property type="entry name" value="Bac_rhamnosid6H"/>
    <property type="match status" value="1"/>
</dbReference>
<keyword evidence="1" id="KW-0732">Signal</keyword>
<keyword evidence="5" id="KW-1185">Reference proteome</keyword>
<feature type="domain" description="Alpha-L-rhamnosidase six-hairpin glycosidase" evidence="2">
    <location>
        <begin position="235"/>
        <end position="448"/>
    </location>
</feature>
<dbReference type="InterPro" id="IPR035398">
    <property type="entry name" value="Bac_rhamnosid_C"/>
</dbReference>
<dbReference type="EMBL" id="JAQJAE010000001">
    <property type="protein sequence ID" value="KAJ5617298.1"/>
    <property type="molecule type" value="Genomic_DNA"/>
</dbReference>
<dbReference type="InterPro" id="IPR012341">
    <property type="entry name" value="6hp_glycosidase-like_sf"/>
</dbReference>
<sequence length="666" mass="72186">MRSILPLFFALTCLAVPYAEYIYAPPSRTLIPPVVVGINGSVTNPASLTNASDTHPAIFDGLSSVTFDFQKNIAGIVSIDVASASSDAFIGVTFSESSLYVSEQACDATADAGFDSPIWFSFADGPGLYTAAKKHNRGGFRYMTLVSNTTATVSLNRVTVNFTAAPAQDLRAYTGYFHSDDEILNRIWYAGAYTNQLSTIDPASGNALPWYRIINSTETIALPDTVPWWSNYTISNGSSVLTDGAKRDRLIWPGDMSISLESIGVSTYDLYSVRVALELLLSLQKEDGRLPYASPPFGDTISFTYHCHSLHGVALYYLYSGDRDWLSRYWDQFKLGIDYALSSVDTTGLANITAPSDWLRFGMGGHNIQANSLLYYVLNQGLTLAAVLNDTSVQHTWTTKGRKVKTAANQLLWDPSSGLFRDNETTTLYPQDGNVWAVKSNLTQSLSQIRQISKSLRNRWGKYGAPAPEAGRTVSPFISGFELQAHFIAGNPNSALDLLRLEWGFMMDDPRMTNSTFIEGYSTDGSLHYEPYTNDPRVSHAHGWSTGPTSVLTNYAAGLKLTSAAGATWSIAPQPGNLTSVDAGFTTKLGAFAVTFEMRNGTYKRLRFSTPVGTTGRVVLAGANGSLVSVNGTRVVLGADGVVSGLAGGNWTLALASSTRTGRMNR</sequence>
<dbReference type="SUPFAM" id="SSF48208">
    <property type="entry name" value="Six-hairpin glycosidases"/>
    <property type="match status" value="1"/>
</dbReference>
<dbReference type="Proteomes" id="UP001213799">
    <property type="component" value="Unassembled WGS sequence"/>
</dbReference>
<dbReference type="Gene3D" id="1.50.10.10">
    <property type="match status" value="1"/>
</dbReference>
<gene>
    <name evidence="4" type="ORF">N7537_002412</name>
</gene>
<evidence type="ECO:0008006" key="6">
    <source>
        <dbReference type="Google" id="ProtNLM"/>
    </source>
</evidence>
<evidence type="ECO:0000256" key="1">
    <source>
        <dbReference type="SAM" id="SignalP"/>
    </source>
</evidence>
<dbReference type="RefSeq" id="XP_056758465.1">
    <property type="nucleotide sequence ID" value="XM_056893470.1"/>
</dbReference>
<organism evidence="4 5">
    <name type="scientific">Penicillium hordei</name>
    <dbReference type="NCBI Taxonomy" id="40994"/>
    <lineage>
        <taxon>Eukaryota</taxon>
        <taxon>Fungi</taxon>
        <taxon>Dikarya</taxon>
        <taxon>Ascomycota</taxon>
        <taxon>Pezizomycotina</taxon>
        <taxon>Eurotiomycetes</taxon>
        <taxon>Eurotiomycetidae</taxon>
        <taxon>Eurotiales</taxon>
        <taxon>Aspergillaceae</taxon>
        <taxon>Penicillium</taxon>
    </lineage>
</organism>
<reference evidence="4" key="2">
    <citation type="submission" date="2023-01" db="EMBL/GenBank/DDBJ databases">
        <authorList>
            <person name="Petersen C."/>
        </authorList>
    </citation>
    <scope>NUCLEOTIDE SEQUENCE</scope>
    <source>
        <strain evidence="4">IBT 12815</strain>
    </source>
</reference>
<reference evidence="4" key="1">
    <citation type="journal article" date="2023" name="IMA Fungus">
        <title>Comparative genomic study of the Penicillium genus elucidates a diverse pangenome and 15 lateral gene transfer events.</title>
        <authorList>
            <person name="Petersen C."/>
            <person name="Sorensen T."/>
            <person name="Nielsen M.R."/>
            <person name="Sondergaard T.E."/>
            <person name="Sorensen J.L."/>
            <person name="Fitzpatrick D.A."/>
            <person name="Frisvad J.C."/>
            <person name="Nielsen K.L."/>
        </authorList>
    </citation>
    <scope>NUCLEOTIDE SEQUENCE</scope>
    <source>
        <strain evidence="4">IBT 12815</strain>
    </source>
</reference>
<dbReference type="GO" id="GO:0005975">
    <property type="term" value="P:carbohydrate metabolic process"/>
    <property type="evidence" value="ECO:0007669"/>
    <property type="project" value="InterPro"/>
</dbReference>
<evidence type="ECO:0000259" key="3">
    <source>
        <dbReference type="Pfam" id="PF17390"/>
    </source>
</evidence>
<proteinExistence type="predicted"/>
<dbReference type="Pfam" id="PF17390">
    <property type="entry name" value="Bac_rhamnosid_C"/>
    <property type="match status" value="1"/>
</dbReference>
<dbReference type="InterPro" id="IPR008928">
    <property type="entry name" value="6-hairpin_glycosidase_sf"/>
</dbReference>
<evidence type="ECO:0000313" key="4">
    <source>
        <dbReference type="EMBL" id="KAJ5617298.1"/>
    </source>
</evidence>
<comment type="caution">
    <text evidence="4">The sequence shown here is derived from an EMBL/GenBank/DDBJ whole genome shotgun (WGS) entry which is preliminary data.</text>
</comment>
<feature type="domain" description="Alpha-L-rhamnosidase C-terminal" evidence="3">
    <location>
        <begin position="568"/>
        <end position="629"/>
    </location>
</feature>
<dbReference type="GO" id="GO:0003824">
    <property type="term" value="F:catalytic activity"/>
    <property type="evidence" value="ECO:0007669"/>
    <property type="project" value="UniProtKB-ARBA"/>
</dbReference>
<dbReference type="Gene3D" id="2.60.420.10">
    <property type="entry name" value="Maltose phosphorylase, domain 3"/>
    <property type="match status" value="1"/>
</dbReference>
<evidence type="ECO:0000313" key="5">
    <source>
        <dbReference type="Proteomes" id="UP001213799"/>
    </source>
</evidence>
<name>A0AAD6EHC2_9EURO</name>
<dbReference type="AlphaFoldDB" id="A0AAD6EHC2"/>
<dbReference type="PANTHER" id="PTHR34987:SF6">
    <property type="entry name" value="ALPHA-L-RHAMNOSIDASE SIX-HAIRPIN GLYCOSIDASE DOMAIN-CONTAINING PROTEIN"/>
    <property type="match status" value="1"/>
</dbReference>
<feature type="chain" id="PRO_5042141476" description="Alpha-L-rhamnosidase six-hairpin glycosidase domain-containing protein" evidence="1">
    <location>
        <begin position="20"/>
        <end position="666"/>
    </location>
</feature>
<evidence type="ECO:0000259" key="2">
    <source>
        <dbReference type="Pfam" id="PF17389"/>
    </source>
</evidence>
<feature type="signal peptide" evidence="1">
    <location>
        <begin position="1"/>
        <end position="19"/>
    </location>
</feature>
<dbReference type="GeneID" id="81583712"/>
<accession>A0AAD6EHC2</accession>
<dbReference type="InterPro" id="IPR035396">
    <property type="entry name" value="Bac_rhamnosid6H"/>
</dbReference>
<protein>
    <recommendedName>
        <fullName evidence="6">Alpha-L-rhamnosidase six-hairpin glycosidase domain-containing protein</fullName>
    </recommendedName>
</protein>
<dbReference type="PANTHER" id="PTHR34987">
    <property type="entry name" value="C, PUTATIVE (AFU_ORTHOLOGUE AFUA_3G02880)-RELATED"/>
    <property type="match status" value="1"/>
</dbReference>